<evidence type="ECO:0000313" key="6">
    <source>
        <dbReference type="Proteomes" id="UP001652628"/>
    </source>
</evidence>
<dbReference type="GeneID" id="108010318"/>
<keyword evidence="2" id="KW-0720">Serine protease</keyword>
<keyword evidence="6" id="KW-1185">Reference proteome</keyword>
<keyword evidence="4" id="KW-0732">Signal</keyword>
<proteinExistence type="predicted"/>
<dbReference type="PRINTS" id="PR00722">
    <property type="entry name" value="CHYMOTRYPSIN"/>
</dbReference>
<dbReference type="GO" id="GO:0006508">
    <property type="term" value="P:proteolysis"/>
    <property type="evidence" value="ECO:0007669"/>
    <property type="project" value="UniProtKB-KW"/>
</dbReference>
<organism evidence="6 7">
    <name type="scientific">Drosophila suzukii</name>
    <name type="common">Spotted-wing drosophila fruit fly</name>
    <dbReference type="NCBI Taxonomy" id="28584"/>
    <lineage>
        <taxon>Eukaryota</taxon>
        <taxon>Metazoa</taxon>
        <taxon>Ecdysozoa</taxon>
        <taxon>Arthropoda</taxon>
        <taxon>Hexapoda</taxon>
        <taxon>Insecta</taxon>
        <taxon>Pterygota</taxon>
        <taxon>Neoptera</taxon>
        <taxon>Endopterygota</taxon>
        <taxon>Diptera</taxon>
        <taxon>Brachycera</taxon>
        <taxon>Muscomorpha</taxon>
        <taxon>Ephydroidea</taxon>
        <taxon>Drosophilidae</taxon>
        <taxon>Drosophila</taxon>
        <taxon>Sophophora</taxon>
    </lineage>
</organism>
<evidence type="ECO:0000256" key="1">
    <source>
        <dbReference type="ARBA" id="ARBA00023157"/>
    </source>
</evidence>
<dbReference type="PROSITE" id="PS00135">
    <property type="entry name" value="TRYPSIN_SER"/>
    <property type="match status" value="1"/>
</dbReference>
<dbReference type="CDD" id="cd00190">
    <property type="entry name" value="Tryp_SPc"/>
    <property type="match status" value="1"/>
</dbReference>
<feature type="compositionally biased region" description="Polar residues" evidence="3">
    <location>
        <begin position="119"/>
        <end position="134"/>
    </location>
</feature>
<feature type="signal peptide" evidence="4">
    <location>
        <begin position="1"/>
        <end position="42"/>
    </location>
</feature>
<evidence type="ECO:0000313" key="7">
    <source>
        <dbReference type="RefSeq" id="XP_016930703.2"/>
    </source>
</evidence>
<feature type="compositionally biased region" description="Low complexity" evidence="3">
    <location>
        <begin position="452"/>
        <end position="466"/>
    </location>
</feature>
<reference evidence="7" key="1">
    <citation type="submission" date="2025-08" db="UniProtKB">
        <authorList>
            <consortium name="RefSeq"/>
        </authorList>
    </citation>
    <scope>IDENTIFICATION</scope>
</reference>
<keyword evidence="2" id="KW-0645">Protease</keyword>
<dbReference type="Proteomes" id="UP001652628">
    <property type="component" value="Chromosome 2R"/>
</dbReference>
<feature type="chain" id="PRO_5047472399" evidence="4">
    <location>
        <begin position="43"/>
        <end position="780"/>
    </location>
</feature>
<gene>
    <name evidence="7" type="primary">LOC108010318</name>
</gene>
<dbReference type="PANTHER" id="PTHR24252">
    <property type="entry name" value="ACROSIN-RELATED"/>
    <property type="match status" value="1"/>
</dbReference>
<dbReference type="Gene3D" id="2.40.10.10">
    <property type="entry name" value="Trypsin-like serine proteases"/>
    <property type="match status" value="1"/>
</dbReference>
<feature type="region of interest" description="Disordered" evidence="3">
    <location>
        <begin position="419"/>
        <end position="466"/>
    </location>
</feature>
<dbReference type="InterPro" id="IPR001254">
    <property type="entry name" value="Trypsin_dom"/>
</dbReference>
<evidence type="ECO:0000259" key="5">
    <source>
        <dbReference type="PROSITE" id="PS50240"/>
    </source>
</evidence>
<feature type="compositionally biased region" description="Low complexity" evidence="3">
    <location>
        <begin position="432"/>
        <end position="442"/>
    </location>
</feature>
<dbReference type="SUPFAM" id="SSF50494">
    <property type="entry name" value="Trypsin-like serine proteases"/>
    <property type="match status" value="1"/>
</dbReference>
<name>A0AB39Z9N6_DROSZ</name>
<dbReference type="SMART" id="SM00020">
    <property type="entry name" value="Tryp_SPc"/>
    <property type="match status" value="1"/>
</dbReference>
<keyword evidence="2" id="KW-0378">Hydrolase</keyword>
<dbReference type="InterPro" id="IPR009003">
    <property type="entry name" value="Peptidase_S1_PA"/>
</dbReference>
<dbReference type="PANTHER" id="PTHR24252:SF7">
    <property type="entry name" value="HYALIN"/>
    <property type="match status" value="1"/>
</dbReference>
<evidence type="ECO:0000256" key="2">
    <source>
        <dbReference type="RuleBase" id="RU363034"/>
    </source>
</evidence>
<feature type="region of interest" description="Disordered" evidence="3">
    <location>
        <begin position="289"/>
        <end position="326"/>
    </location>
</feature>
<dbReference type="InterPro" id="IPR033116">
    <property type="entry name" value="TRYPSIN_SER"/>
</dbReference>
<dbReference type="InterPro" id="IPR043504">
    <property type="entry name" value="Peptidase_S1_PA_chymotrypsin"/>
</dbReference>
<dbReference type="PROSITE" id="PS50240">
    <property type="entry name" value="TRYPSIN_DOM"/>
    <property type="match status" value="1"/>
</dbReference>
<dbReference type="RefSeq" id="XP_016930703.2">
    <property type="nucleotide sequence ID" value="XM_017075214.4"/>
</dbReference>
<sequence length="780" mass="85345">MLVANTKSNRSSLSTRNNWRWSQLVLAVNLFAYCCCVKPSNATPTTAVTTAALLTGHQLLPWQTAGASAATTPSTARNLYAPYQSFSQQDDISFKDLRQRSDGTVVQSFGSYRTARQMGGSTAQRRSDSSANSQVEIIPAPSVELPQSELITVPKQLVPTMPENVTRQGRRRNYMYIPLQTEGENGSGGSSAAFLQLRPSRNATLSSLGPPAEGIAAVAHEFAAELATQGSPEQQPLELELNPERTERSDLLAAASSTDKLEYAEPENTSRRVGFQFPSYSLKPASPFHPQAYREDNPIFGETSAGGYEPQPYSEDAAPAPPPTQYEQHETRHTRQLYFDSDSASSSFEFPGLVSNSKPHGLKLYRDDVTKFGDINGPITALPQQRPQRGFYFGDTEFRTGPPAPVRQFGPQKNFQEYVGPSEYQGSRKSRYYPYKSSRSPRVVFPTSDNVGTTGPSGPAGSSGPSGNGVYFSDNIAFRDQNFGINELAAVQDVRNDYSLQELDSASEATSSPQSASTFKEKGCGISLAKQTAQRRIVGGDDAGFGSFPWQAYIRIGSSRCGGSLISRRHVVTAGHCVARATPRQVHVTLGDYVINSAVEPLPAYTFGVRRIDVHPYFKFTPQADRFDISVLTLERTVHFMPHIAPICLPEKNEDFLGKFGWAAGWGALNPGSRLRPKTLQAVDVPVIENRICERWHRQNGINVVIYQEMLCAGYRNGGKDSCQGDSGGPLMHDKNGRWYLIGVVSAGYSCASRGQPGIYHSVSKTVDWVSYVVGLTMNI</sequence>
<evidence type="ECO:0000256" key="3">
    <source>
        <dbReference type="SAM" id="MobiDB-lite"/>
    </source>
</evidence>
<feature type="domain" description="Peptidase S1" evidence="5">
    <location>
        <begin position="537"/>
        <end position="775"/>
    </location>
</feature>
<protein>
    <submittedName>
        <fullName evidence="7">Uncharacterized protein isoform X2</fullName>
    </submittedName>
</protein>
<keyword evidence="1" id="KW-1015">Disulfide bond</keyword>
<evidence type="ECO:0000256" key="4">
    <source>
        <dbReference type="SAM" id="SignalP"/>
    </source>
</evidence>
<dbReference type="Pfam" id="PF00089">
    <property type="entry name" value="Trypsin"/>
    <property type="match status" value="1"/>
</dbReference>
<dbReference type="GO" id="GO:0004252">
    <property type="term" value="F:serine-type endopeptidase activity"/>
    <property type="evidence" value="ECO:0007669"/>
    <property type="project" value="InterPro"/>
</dbReference>
<feature type="region of interest" description="Disordered" evidence="3">
    <location>
        <begin position="115"/>
        <end position="134"/>
    </location>
</feature>
<accession>A0AB39Z9N6</accession>
<dbReference type="AlphaFoldDB" id="A0AB39Z9N6"/>
<dbReference type="InterPro" id="IPR018114">
    <property type="entry name" value="TRYPSIN_HIS"/>
</dbReference>
<dbReference type="PROSITE" id="PS00134">
    <property type="entry name" value="TRYPSIN_HIS"/>
    <property type="match status" value="1"/>
</dbReference>
<dbReference type="InterPro" id="IPR001314">
    <property type="entry name" value="Peptidase_S1A"/>
</dbReference>